<keyword evidence="2" id="KW-1185">Reference proteome</keyword>
<dbReference type="KEGG" id="ccp:CHC_T00002611001"/>
<reference evidence="2" key="1">
    <citation type="journal article" date="2013" name="Proc. Natl. Acad. Sci. U.S.A.">
        <title>Genome structure and metabolic features in the red seaweed Chondrus crispus shed light on evolution of the Archaeplastida.</title>
        <authorList>
            <person name="Collen J."/>
            <person name="Porcel B."/>
            <person name="Carre W."/>
            <person name="Ball S.G."/>
            <person name="Chaparro C."/>
            <person name="Tonon T."/>
            <person name="Barbeyron T."/>
            <person name="Michel G."/>
            <person name="Noel B."/>
            <person name="Valentin K."/>
            <person name="Elias M."/>
            <person name="Artiguenave F."/>
            <person name="Arun A."/>
            <person name="Aury J.M."/>
            <person name="Barbosa-Neto J.F."/>
            <person name="Bothwell J.H."/>
            <person name="Bouget F.Y."/>
            <person name="Brillet L."/>
            <person name="Cabello-Hurtado F."/>
            <person name="Capella-Gutierrez S."/>
            <person name="Charrier B."/>
            <person name="Cladiere L."/>
            <person name="Cock J.M."/>
            <person name="Coelho S.M."/>
            <person name="Colleoni C."/>
            <person name="Czjzek M."/>
            <person name="Da Silva C."/>
            <person name="Delage L."/>
            <person name="Denoeud F."/>
            <person name="Deschamps P."/>
            <person name="Dittami S.M."/>
            <person name="Gabaldon T."/>
            <person name="Gachon C.M."/>
            <person name="Groisillier A."/>
            <person name="Herve C."/>
            <person name="Jabbari K."/>
            <person name="Katinka M."/>
            <person name="Kloareg B."/>
            <person name="Kowalczyk N."/>
            <person name="Labadie K."/>
            <person name="Leblanc C."/>
            <person name="Lopez P.J."/>
            <person name="McLachlan D.H."/>
            <person name="Meslet-Cladiere L."/>
            <person name="Moustafa A."/>
            <person name="Nehr Z."/>
            <person name="Nyvall Collen P."/>
            <person name="Panaud O."/>
            <person name="Partensky F."/>
            <person name="Poulain J."/>
            <person name="Rensing S.A."/>
            <person name="Rousvoal S."/>
            <person name="Samson G."/>
            <person name="Symeonidi A."/>
            <person name="Weissenbach J."/>
            <person name="Zambounis A."/>
            <person name="Wincker P."/>
            <person name="Boyen C."/>
        </authorList>
    </citation>
    <scope>NUCLEOTIDE SEQUENCE [LARGE SCALE GENOMIC DNA]</scope>
    <source>
        <strain evidence="2">cv. Stackhouse</strain>
    </source>
</reference>
<dbReference type="AlphaFoldDB" id="R7Q5Z2"/>
<dbReference type="EMBL" id="HG001662">
    <property type="protein sequence ID" value="CDF33937.1"/>
    <property type="molecule type" value="Genomic_DNA"/>
</dbReference>
<organism evidence="1 2">
    <name type="scientific">Chondrus crispus</name>
    <name type="common">Carrageen Irish moss</name>
    <name type="synonym">Polymorpha crispa</name>
    <dbReference type="NCBI Taxonomy" id="2769"/>
    <lineage>
        <taxon>Eukaryota</taxon>
        <taxon>Rhodophyta</taxon>
        <taxon>Florideophyceae</taxon>
        <taxon>Rhodymeniophycidae</taxon>
        <taxon>Gigartinales</taxon>
        <taxon>Gigartinaceae</taxon>
        <taxon>Chondrus</taxon>
    </lineage>
</organism>
<dbReference type="RefSeq" id="XP_005713756.1">
    <property type="nucleotide sequence ID" value="XM_005713699.1"/>
</dbReference>
<gene>
    <name evidence="1" type="ORF">CHC_T00002611001</name>
</gene>
<protein>
    <submittedName>
        <fullName evidence="1">Uncharacterized protein</fullName>
    </submittedName>
</protein>
<sequence length="103" mass="11015">MAGAHLAHLANNASLPPFLLSHSRSAPCQPALAAQLGNLSRKTRLLSHLCRKCAVRPCCRLVGRASGRRGGESPRLRLLGVSVRLTPHAGPACRVQRCVPRPL</sequence>
<name>R7Q5Z2_CHOCR</name>
<evidence type="ECO:0000313" key="1">
    <source>
        <dbReference type="EMBL" id="CDF33937.1"/>
    </source>
</evidence>
<dbReference type="Gramene" id="CDF33937">
    <property type="protein sequence ID" value="CDF33937"/>
    <property type="gene ID" value="CHC_T00002611001"/>
</dbReference>
<proteinExistence type="predicted"/>
<dbReference type="GeneID" id="17321466"/>
<dbReference type="Proteomes" id="UP000012073">
    <property type="component" value="Unassembled WGS sequence"/>
</dbReference>
<evidence type="ECO:0000313" key="2">
    <source>
        <dbReference type="Proteomes" id="UP000012073"/>
    </source>
</evidence>
<accession>R7Q5Z2</accession>